<evidence type="ECO:0000256" key="2">
    <source>
        <dbReference type="ARBA" id="ARBA00023125"/>
    </source>
</evidence>
<evidence type="ECO:0000256" key="3">
    <source>
        <dbReference type="ARBA" id="ARBA00023163"/>
    </source>
</evidence>
<comment type="caution">
    <text evidence="5">The sequence shown here is derived from an EMBL/GenBank/DDBJ whole genome shotgun (WGS) entry which is preliminary data.</text>
</comment>
<dbReference type="PATRIC" id="fig|1423763.3.peg.816"/>
<evidence type="ECO:0000313" key="5">
    <source>
        <dbReference type="EMBL" id="KRL89447.1"/>
    </source>
</evidence>
<name>A0A0R1U881_9LACO</name>
<dbReference type="Proteomes" id="UP000051036">
    <property type="component" value="Unassembled WGS sequence"/>
</dbReference>
<dbReference type="PANTHER" id="PTHR47894:SF1">
    <property type="entry name" value="HTH-TYPE TRANSCRIPTIONAL REGULATOR VQSM"/>
    <property type="match status" value="1"/>
</dbReference>
<dbReference type="AlphaFoldDB" id="A0A0R1U881"/>
<dbReference type="SMART" id="SM00342">
    <property type="entry name" value="HTH_ARAC"/>
    <property type="match status" value="1"/>
</dbReference>
<dbReference type="PROSITE" id="PS01124">
    <property type="entry name" value="HTH_ARAC_FAMILY_2"/>
    <property type="match status" value="1"/>
</dbReference>
<dbReference type="GO" id="GO:0003700">
    <property type="term" value="F:DNA-binding transcription factor activity"/>
    <property type="evidence" value="ECO:0007669"/>
    <property type="project" value="InterPro"/>
</dbReference>
<keyword evidence="1" id="KW-0805">Transcription regulation</keyword>
<proteinExistence type="predicted"/>
<gene>
    <name evidence="5" type="ORF">FC46_GL000806</name>
</gene>
<dbReference type="Gene3D" id="1.10.10.60">
    <property type="entry name" value="Homeodomain-like"/>
    <property type="match status" value="1"/>
</dbReference>
<keyword evidence="6" id="KW-1185">Reference proteome</keyword>
<dbReference type="InterPro" id="IPR032687">
    <property type="entry name" value="AraC-type_N"/>
</dbReference>
<dbReference type="InterPro" id="IPR018060">
    <property type="entry name" value="HTH_AraC"/>
</dbReference>
<dbReference type="RefSeq" id="WP_057799193.1">
    <property type="nucleotide sequence ID" value="NZ_AZFM01000023.1"/>
</dbReference>
<keyword evidence="3" id="KW-0804">Transcription</keyword>
<dbReference type="STRING" id="1423763.FC46_GL000806"/>
<dbReference type="Pfam" id="PF12625">
    <property type="entry name" value="Arabinose_bd"/>
    <property type="match status" value="1"/>
</dbReference>
<dbReference type="Pfam" id="PF12833">
    <property type="entry name" value="HTH_18"/>
    <property type="match status" value="1"/>
</dbReference>
<evidence type="ECO:0000256" key="1">
    <source>
        <dbReference type="ARBA" id="ARBA00023015"/>
    </source>
</evidence>
<dbReference type="EMBL" id="AZFM01000023">
    <property type="protein sequence ID" value="KRL89447.1"/>
    <property type="molecule type" value="Genomic_DNA"/>
</dbReference>
<reference evidence="5 6" key="1">
    <citation type="journal article" date="2015" name="Genome Announc.">
        <title>Expanding the biotechnology potential of lactobacilli through comparative genomics of 213 strains and associated genera.</title>
        <authorList>
            <person name="Sun Z."/>
            <person name="Harris H.M."/>
            <person name="McCann A."/>
            <person name="Guo C."/>
            <person name="Argimon S."/>
            <person name="Zhang W."/>
            <person name="Yang X."/>
            <person name="Jeffery I.B."/>
            <person name="Cooney J.C."/>
            <person name="Kagawa T.F."/>
            <person name="Liu W."/>
            <person name="Song Y."/>
            <person name="Salvetti E."/>
            <person name="Wrobel A."/>
            <person name="Rasinkangas P."/>
            <person name="Parkhill J."/>
            <person name="Rea M.C."/>
            <person name="O'Sullivan O."/>
            <person name="Ritari J."/>
            <person name="Douillard F.P."/>
            <person name="Paul Ross R."/>
            <person name="Yang R."/>
            <person name="Briner A.E."/>
            <person name="Felis G.E."/>
            <person name="de Vos W.M."/>
            <person name="Barrangou R."/>
            <person name="Klaenhammer T.R."/>
            <person name="Caufield P.W."/>
            <person name="Cui Y."/>
            <person name="Zhang H."/>
            <person name="O'Toole P.W."/>
        </authorList>
    </citation>
    <scope>NUCLEOTIDE SEQUENCE [LARGE SCALE GENOMIC DNA]</scope>
    <source>
        <strain evidence="5 6">DSM 16043</strain>
    </source>
</reference>
<dbReference type="SUPFAM" id="SSF46689">
    <property type="entry name" value="Homeodomain-like"/>
    <property type="match status" value="1"/>
</dbReference>
<keyword evidence="2" id="KW-0238">DNA-binding</keyword>
<dbReference type="PANTHER" id="PTHR47894">
    <property type="entry name" value="HTH-TYPE TRANSCRIPTIONAL REGULATOR GADX"/>
    <property type="match status" value="1"/>
</dbReference>
<evidence type="ECO:0000313" key="6">
    <source>
        <dbReference type="Proteomes" id="UP000051036"/>
    </source>
</evidence>
<dbReference type="InterPro" id="IPR009057">
    <property type="entry name" value="Homeodomain-like_sf"/>
</dbReference>
<protein>
    <submittedName>
        <fullName evidence="5">Transcriptional regulator, arac family</fullName>
    </submittedName>
</protein>
<feature type="domain" description="HTH araC/xylS-type" evidence="4">
    <location>
        <begin position="227"/>
        <end position="325"/>
    </location>
</feature>
<organism evidence="5 6">
    <name type="scientific">Lactobacillus kalixensis DSM 16043</name>
    <dbReference type="NCBI Taxonomy" id="1423763"/>
    <lineage>
        <taxon>Bacteria</taxon>
        <taxon>Bacillati</taxon>
        <taxon>Bacillota</taxon>
        <taxon>Bacilli</taxon>
        <taxon>Lactobacillales</taxon>
        <taxon>Lactobacillaceae</taxon>
        <taxon>Lactobacillus</taxon>
    </lineage>
</organism>
<evidence type="ECO:0000259" key="4">
    <source>
        <dbReference type="PROSITE" id="PS01124"/>
    </source>
</evidence>
<sequence>MNRFILDGRYQDLLTNYHLDVESALRKADLPEDSFKKEHPAMNEKGYYNFMAAIGDQLDDSSLPIQIATTDQIESFSPPLFAAYCSRNGSIFINRLAKYKKLIGPLSFQIHETDNSLSITLKASDDQYNIPNFIVLGEFAFLLGVLRKATKTRINPLKIEMMDPDDNPKVTEFFNLTPVKGDENTITLSKEDLNLNFISYNQAMWNYFKPELTKRLSELEVDDSTSARVRSALAELLASGEFTIDDVAKKLGYSKRTLQRKLSSENTTFQKQLNSTREMLALNYLKNEDMTTNDIAYLLGYQELNSFLRAFNIWKGMSVSEYRQQIAK</sequence>
<dbReference type="GO" id="GO:0000976">
    <property type="term" value="F:transcription cis-regulatory region binding"/>
    <property type="evidence" value="ECO:0007669"/>
    <property type="project" value="TreeGrafter"/>
</dbReference>
<dbReference type="GO" id="GO:0005829">
    <property type="term" value="C:cytosol"/>
    <property type="evidence" value="ECO:0007669"/>
    <property type="project" value="TreeGrafter"/>
</dbReference>
<dbReference type="OrthoDB" id="5582699at2"/>
<accession>A0A0R1U881</accession>